<dbReference type="Gene3D" id="1.25.40.10">
    <property type="entry name" value="Tetratricopeptide repeat domain"/>
    <property type="match status" value="1"/>
</dbReference>
<dbReference type="RefSeq" id="WP_114917607.1">
    <property type="nucleotide sequence ID" value="NZ_CP024848.1"/>
</dbReference>
<evidence type="ECO:0000313" key="4">
    <source>
        <dbReference type="Proteomes" id="UP000253908"/>
    </source>
</evidence>
<dbReference type="KEGG" id="ocn:CUC15_15885"/>
<accession>A0A345PJZ1</accession>
<dbReference type="SUPFAM" id="SSF48452">
    <property type="entry name" value="TPR-like"/>
    <property type="match status" value="1"/>
</dbReference>
<sequence>MTSEKQLINKNYYQTFMEGSENENPIKVLGELFNTEQQKVVAELSDLRFAQGEVYFLCKDYEAAIFKWENVNNELTPWAQKNIADAHVALDFLEIAVEYYQSVKTDSVNLKTEVLLQLFLLYKQRGKLEMAANSIKHAVELNPDYPNVTDMARAFFEEQSDFSDAVELAVDEAIRTESLLWFEVLESYIEQGHTAGMAPASFREVLMTLYSLNQARFESLLAALWRSYEQNDPSLQWLKEINYLLLEINPNPSFTWKKLTKLYEETYEQLMNGTLLIEDLSTIIPNHLTNWMKISAGSDAVIASSALLTWNEFYPVWMDDSMVTEAEKVASRSSHDRIGLDEVLRTFHSIRKWANKNGLILNEREEWLIDELLDSKHFHLMVTGAETVGKSALVNKLIGSEMTSESTSATVLFKHADQTEIQAIRDREVRSITEQSDLDEMAEAEQALISYKMPITFLNNNMLTLIDTPAVNREKSRNSLFTYLNLADGLLFVMDASSPLTSNEMELAIKIREQAPELPIHFLLSDMQQANHEAESELLEKTTTWIQTYFPSSRVFNYRPLSIHDSQAEEVTKCIQSMVQHYNPENEMQHKILHYSKQLIKLLLKKRIEMENTLQETMKSNEEMAMKLDGAFHQLKDLHEGKTQIIKENYRTIKDKMREDLLAKIPNLLVSCAKLVKEDSDFDNIHVTLNDEMNKQINDYIDDVALPNITSAIQGWIATSEAEFKDSQESLDDMAESINQLDNEEQIRLDCDFKVLDDWRRDVNRMTSGSIQLEKINIIKSSPSSQFIMKNADKLFGAIIKNKGMLQNKYKQFIQTKDYSKIAESITNTFMQQFEFFEKTLERDINMFFVSPYAVLNQAAEDKQHEISSNEQSLNKMRENPEIYTDPLKLFELKIRQYGWMTQADEREYIGK</sequence>
<keyword evidence="4" id="KW-1185">Reference proteome</keyword>
<reference evidence="4" key="1">
    <citation type="submission" date="2017-11" db="EMBL/GenBank/DDBJ databases">
        <authorList>
            <person name="Zhu W."/>
        </authorList>
    </citation>
    <scope>NUCLEOTIDE SEQUENCE [LARGE SCALE GENOMIC DNA]</scope>
    <source>
        <strain evidence="4">160</strain>
    </source>
</reference>
<dbReference type="Gene3D" id="3.40.50.300">
    <property type="entry name" value="P-loop containing nucleotide triphosphate hydrolases"/>
    <property type="match status" value="1"/>
</dbReference>
<dbReference type="PROSITE" id="PS50005">
    <property type="entry name" value="TPR"/>
    <property type="match status" value="1"/>
</dbReference>
<dbReference type="InterPro" id="IPR051943">
    <property type="entry name" value="TRAFAC_Dynamin-like_GTPase"/>
</dbReference>
<feature type="repeat" description="TPR" evidence="1">
    <location>
        <begin position="112"/>
        <end position="145"/>
    </location>
</feature>
<dbReference type="InterPro" id="IPR019734">
    <property type="entry name" value="TPR_rpt"/>
</dbReference>
<dbReference type="InterPro" id="IPR011990">
    <property type="entry name" value="TPR-like_helical_dom_sf"/>
</dbReference>
<evidence type="ECO:0000313" key="3">
    <source>
        <dbReference type="EMBL" id="AXI10321.1"/>
    </source>
</evidence>
<evidence type="ECO:0000259" key="2">
    <source>
        <dbReference type="Pfam" id="PF00350"/>
    </source>
</evidence>
<dbReference type="AlphaFoldDB" id="A0A345PJZ1"/>
<gene>
    <name evidence="3" type="ORF">CUC15_15885</name>
</gene>
<feature type="domain" description="Dynamin N-terminal" evidence="2">
    <location>
        <begin position="381"/>
        <end position="506"/>
    </location>
</feature>
<protein>
    <submittedName>
        <fullName evidence="3">GTP-binding protein</fullName>
    </submittedName>
</protein>
<dbReference type="Proteomes" id="UP000253908">
    <property type="component" value="Chromosome"/>
</dbReference>
<name>A0A345PJZ1_9BACI</name>
<proteinExistence type="predicted"/>
<dbReference type="InterPro" id="IPR045063">
    <property type="entry name" value="Dynamin_N"/>
</dbReference>
<organism evidence="3 4">
    <name type="scientific">Oceanobacillus zhaokaii</name>
    <dbReference type="NCBI Taxonomy" id="2052660"/>
    <lineage>
        <taxon>Bacteria</taxon>
        <taxon>Bacillati</taxon>
        <taxon>Bacillota</taxon>
        <taxon>Bacilli</taxon>
        <taxon>Bacillales</taxon>
        <taxon>Bacillaceae</taxon>
        <taxon>Oceanobacillus</taxon>
    </lineage>
</organism>
<dbReference type="PANTHER" id="PTHR43681">
    <property type="entry name" value="TRANSMEMBRANE GTPASE FZO"/>
    <property type="match status" value="1"/>
</dbReference>
<dbReference type="InterPro" id="IPR027417">
    <property type="entry name" value="P-loop_NTPase"/>
</dbReference>
<dbReference type="SUPFAM" id="SSF52540">
    <property type="entry name" value="P-loop containing nucleoside triphosphate hydrolases"/>
    <property type="match status" value="1"/>
</dbReference>
<dbReference type="Pfam" id="PF00350">
    <property type="entry name" value="Dynamin_N"/>
    <property type="match status" value="1"/>
</dbReference>
<dbReference type="OrthoDB" id="2953146at2"/>
<evidence type="ECO:0000256" key="1">
    <source>
        <dbReference type="PROSITE-ProRule" id="PRU00339"/>
    </source>
</evidence>
<keyword evidence="1" id="KW-0802">TPR repeat</keyword>
<dbReference type="PANTHER" id="PTHR43681:SF1">
    <property type="entry name" value="SARCALUMENIN"/>
    <property type="match status" value="1"/>
</dbReference>
<dbReference type="EMBL" id="CP024848">
    <property type="protein sequence ID" value="AXI10321.1"/>
    <property type="molecule type" value="Genomic_DNA"/>
</dbReference>